<dbReference type="InterPro" id="IPR009057">
    <property type="entry name" value="Homeodomain-like_sf"/>
</dbReference>
<feature type="region of interest" description="Disordered" evidence="1">
    <location>
        <begin position="654"/>
        <end position="719"/>
    </location>
</feature>
<dbReference type="PANTHER" id="PTHR22929">
    <property type="entry name" value="RNA POLYMERASE III TRANSCRIPTION INITIATION FACTOR B"/>
    <property type="match status" value="1"/>
</dbReference>
<dbReference type="EMBL" id="MU006293">
    <property type="protein sequence ID" value="KAF2854261.1"/>
    <property type="molecule type" value="Genomic_DNA"/>
</dbReference>
<dbReference type="Proteomes" id="UP000799423">
    <property type="component" value="Unassembled WGS sequence"/>
</dbReference>
<proteinExistence type="predicted"/>
<keyword evidence="4" id="KW-1185">Reference proteome</keyword>
<sequence>MSAEDTAAAPPPASDKAQAPKAAATFSSFINKNTTGKKFAPKAARRRPGAAPPAATPAPSAPEPAPAASEPVPAAPEPTPEAPAQDFQPHTARPVPAPASEPDVSHAPAQISAVTQLPTPAATQEPIPPSAPVPTPNVPALNRAIDEPAAPPEPPSSAAAPLPPPLPTSAPTARGKRQRPVPTAAQDVPPTPPATRPEPDPSQPAEEAQVAAAETPSIAPDTAAQVAVAPAAQDDGDTSNQPPSRKRRRLPWVAVNHPRDDEPDEDVAAPPKKTRRKAKAPAIADGDADAEHMDDQDGNEDGAPPSRKRSSAKARGKKKTAVAPTEGELQDEAVPKRVRKPSKTKPVAAENADGVEVTGTRRKPRQPKRRKRDTTEADGEEGEDNAQPKRKGRPPREPTPSDAEDHMIDPDETYMDALASRNIRVGKLSRREREMRKVDWAAVRQRRREEDTRHIESKAEQEAADRALAEAGANLQSQQVEPGARYSLVDGVITVVHDSGTIDRAADADREIAEYEIIEDQDITARITSRSFLKNNKRFPNDFILPGQGRRWNTDSTELFYQGLKSFGTDFQMISQMFPGSTRRSIKTKFTREERENPDRVREALHGQSEIVSHWDVFLEASQLKEESFVDADEIKRQLAAEEADMRKRIEVAKAETEERNRQKAAAGVLDDENGEAGNKENGKGKRKKRDKGKQVAFQDEPGVEIMGTIDDDDTWGQE</sequence>
<feature type="compositionally biased region" description="Low complexity" evidence="1">
    <location>
        <begin position="1"/>
        <end position="25"/>
    </location>
</feature>
<organism evidence="3 4">
    <name type="scientific">Plenodomus tracheiphilus IPT5</name>
    <dbReference type="NCBI Taxonomy" id="1408161"/>
    <lineage>
        <taxon>Eukaryota</taxon>
        <taxon>Fungi</taxon>
        <taxon>Dikarya</taxon>
        <taxon>Ascomycota</taxon>
        <taxon>Pezizomycotina</taxon>
        <taxon>Dothideomycetes</taxon>
        <taxon>Pleosporomycetidae</taxon>
        <taxon>Pleosporales</taxon>
        <taxon>Pleosporineae</taxon>
        <taxon>Leptosphaeriaceae</taxon>
        <taxon>Plenodomus</taxon>
    </lineage>
</organism>
<protein>
    <recommendedName>
        <fullName evidence="2">Myb-like domain-containing protein</fullName>
    </recommendedName>
</protein>
<feature type="compositionally biased region" description="Polar residues" evidence="1">
    <location>
        <begin position="112"/>
        <end position="122"/>
    </location>
</feature>
<evidence type="ECO:0000313" key="4">
    <source>
        <dbReference type="Proteomes" id="UP000799423"/>
    </source>
</evidence>
<feature type="compositionally biased region" description="Pro residues" evidence="1">
    <location>
        <begin position="126"/>
        <end position="137"/>
    </location>
</feature>
<feature type="compositionally biased region" description="Pro residues" evidence="1">
    <location>
        <begin position="50"/>
        <end position="65"/>
    </location>
</feature>
<feature type="compositionally biased region" description="Acidic residues" evidence="1">
    <location>
        <begin position="710"/>
        <end position="719"/>
    </location>
</feature>
<dbReference type="GO" id="GO:0000126">
    <property type="term" value="C:transcription factor TFIIIB complex"/>
    <property type="evidence" value="ECO:0007669"/>
    <property type="project" value="TreeGrafter"/>
</dbReference>
<feature type="compositionally biased region" description="Basic residues" evidence="1">
    <location>
        <begin position="360"/>
        <end position="372"/>
    </location>
</feature>
<dbReference type="Pfam" id="PF15963">
    <property type="entry name" value="Myb_DNA-bind_7"/>
    <property type="match status" value="1"/>
</dbReference>
<dbReference type="InterPro" id="IPR039467">
    <property type="entry name" value="TFIIIB_B''_Myb"/>
</dbReference>
<dbReference type="InterPro" id="IPR001005">
    <property type="entry name" value="SANT/Myb"/>
</dbReference>
<feature type="compositionally biased region" description="Basic residues" evidence="1">
    <location>
        <begin position="306"/>
        <end position="320"/>
    </location>
</feature>
<feature type="compositionally biased region" description="Basic residues" evidence="1">
    <location>
        <begin position="39"/>
        <end position="48"/>
    </location>
</feature>
<feature type="region of interest" description="Disordered" evidence="1">
    <location>
        <begin position="1"/>
        <end position="409"/>
    </location>
</feature>
<feature type="domain" description="Myb-like" evidence="2">
    <location>
        <begin position="548"/>
        <end position="596"/>
    </location>
</feature>
<evidence type="ECO:0000259" key="2">
    <source>
        <dbReference type="SMART" id="SM00717"/>
    </source>
</evidence>
<feature type="compositionally biased region" description="Pro residues" evidence="1">
    <location>
        <begin position="149"/>
        <end position="168"/>
    </location>
</feature>
<dbReference type="SMART" id="SM00717">
    <property type="entry name" value="SANT"/>
    <property type="match status" value="1"/>
</dbReference>
<dbReference type="Gene3D" id="1.20.58.1880">
    <property type="match status" value="1"/>
</dbReference>
<dbReference type="AlphaFoldDB" id="A0A6A7BFQ9"/>
<dbReference type="SUPFAM" id="SSF46689">
    <property type="entry name" value="Homeodomain-like"/>
    <property type="match status" value="1"/>
</dbReference>
<dbReference type="OrthoDB" id="272624at2759"/>
<reference evidence="3" key="1">
    <citation type="submission" date="2020-01" db="EMBL/GenBank/DDBJ databases">
        <authorList>
            <consortium name="DOE Joint Genome Institute"/>
            <person name="Haridas S."/>
            <person name="Albert R."/>
            <person name="Binder M."/>
            <person name="Bloem J."/>
            <person name="Labutti K."/>
            <person name="Salamov A."/>
            <person name="Andreopoulos B."/>
            <person name="Baker S.E."/>
            <person name="Barry K."/>
            <person name="Bills G."/>
            <person name="Bluhm B.H."/>
            <person name="Cannon C."/>
            <person name="Castanera R."/>
            <person name="Culley D.E."/>
            <person name="Daum C."/>
            <person name="Ezra D."/>
            <person name="Gonzalez J.B."/>
            <person name="Henrissat B."/>
            <person name="Kuo A."/>
            <person name="Liang C."/>
            <person name="Lipzen A."/>
            <person name="Lutzoni F."/>
            <person name="Magnuson J."/>
            <person name="Mondo S."/>
            <person name="Nolan M."/>
            <person name="Ohm R."/>
            <person name="Pangilinan J."/>
            <person name="Park H.-J."/>
            <person name="Ramirez L."/>
            <person name="Alfaro M."/>
            <person name="Sun H."/>
            <person name="Tritt A."/>
            <person name="Yoshinaga Y."/>
            <person name="Zwiers L.-H."/>
            <person name="Turgeon B.G."/>
            <person name="Goodwin S.B."/>
            <person name="Spatafora J.W."/>
            <person name="Crous P.W."/>
            <person name="Grigoriev I.V."/>
        </authorList>
    </citation>
    <scope>NUCLEOTIDE SEQUENCE</scope>
    <source>
        <strain evidence="3">IPT5</strain>
    </source>
</reference>
<dbReference type="GO" id="GO:0070898">
    <property type="term" value="P:RNA polymerase III preinitiation complex assembly"/>
    <property type="evidence" value="ECO:0007669"/>
    <property type="project" value="TreeGrafter"/>
</dbReference>
<name>A0A6A7BFQ9_9PLEO</name>
<accession>A0A6A7BFQ9</accession>
<evidence type="ECO:0000313" key="3">
    <source>
        <dbReference type="EMBL" id="KAF2854261.1"/>
    </source>
</evidence>
<evidence type="ECO:0000256" key="1">
    <source>
        <dbReference type="SAM" id="MobiDB-lite"/>
    </source>
</evidence>
<feature type="compositionally biased region" description="Low complexity" evidence="1">
    <location>
        <begin position="205"/>
        <end position="233"/>
    </location>
</feature>
<feature type="compositionally biased region" description="Pro residues" evidence="1">
    <location>
        <begin position="189"/>
        <end position="202"/>
    </location>
</feature>
<dbReference type="CDD" id="cd00167">
    <property type="entry name" value="SANT"/>
    <property type="match status" value="1"/>
</dbReference>
<dbReference type="GO" id="GO:0001156">
    <property type="term" value="F:TFIIIC-class transcription factor complex binding"/>
    <property type="evidence" value="ECO:0007669"/>
    <property type="project" value="TreeGrafter"/>
</dbReference>
<dbReference type="PANTHER" id="PTHR22929:SF0">
    <property type="entry name" value="TRANSCRIPTION FACTOR TFIIIB COMPONENT B'' HOMOLOG"/>
    <property type="match status" value="1"/>
</dbReference>
<gene>
    <name evidence="3" type="ORF">T440DRAFT_552139</name>
</gene>
<feature type="compositionally biased region" description="Polar residues" evidence="1">
    <location>
        <begin position="26"/>
        <end position="36"/>
    </location>
</feature>